<dbReference type="GO" id="GO:0006285">
    <property type="term" value="P:base-excision repair, AP site formation"/>
    <property type="evidence" value="ECO:0007669"/>
    <property type="project" value="UniProtKB-ARBA"/>
</dbReference>
<evidence type="ECO:0000256" key="5">
    <source>
        <dbReference type="ARBA" id="ARBA00023204"/>
    </source>
</evidence>
<dbReference type="Gene3D" id="3.30.310.40">
    <property type="match status" value="1"/>
</dbReference>
<reference evidence="11" key="1">
    <citation type="submission" date="2016-06" db="EMBL/GenBank/DDBJ databases">
        <authorList>
            <person name="Cuomo C."/>
            <person name="Litvintseva A."/>
            <person name="Heitman J."/>
            <person name="Chen Y."/>
            <person name="Sun S."/>
            <person name="Springer D."/>
            <person name="Dromer F."/>
            <person name="Young S."/>
            <person name="Zeng Q."/>
            <person name="Chapman S."/>
            <person name="Gujja S."/>
            <person name="Saif S."/>
            <person name="Birren B."/>
        </authorList>
    </citation>
    <scope>NUCLEOTIDE SEQUENCE</scope>
    <source>
        <strain evidence="11">CBS 7841</strain>
    </source>
</reference>
<dbReference type="GO" id="GO:0140078">
    <property type="term" value="F:class I DNA-(apurinic or apyrimidinic site) endonuclease activity"/>
    <property type="evidence" value="ECO:0007669"/>
    <property type="project" value="UniProtKB-EC"/>
</dbReference>
<keyword evidence="3" id="KW-0227">DNA damage</keyword>
<comment type="similarity">
    <text evidence="1">Belongs to the type-1 OGG1 family.</text>
</comment>
<dbReference type="Pfam" id="PF07934">
    <property type="entry name" value="OGG_N"/>
    <property type="match status" value="1"/>
</dbReference>
<dbReference type="KEGG" id="cdep:91084704"/>
<evidence type="ECO:0000256" key="6">
    <source>
        <dbReference type="ARBA" id="ARBA00023239"/>
    </source>
</evidence>
<dbReference type="RefSeq" id="XP_066066044.1">
    <property type="nucleotide sequence ID" value="XM_066209947.1"/>
</dbReference>
<gene>
    <name evidence="11" type="ORF">L203_100488</name>
</gene>
<evidence type="ECO:0000256" key="3">
    <source>
        <dbReference type="ARBA" id="ARBA00022763"/>
    </source>
</evidence>
<reference evidence="11" key="2">
    <citation type="journal article" date="2022" name="Elife">
        <title>Obligate sexual reproduction of a homothallic fungus closely related to the Cryptococcus pathogenic species complex.</title>
        <authorList>
            <person name="Passer A.R."/>
            <person name="Clancey S.A."/>
            <person name="Shea T."/>
            <person name="David-Palma M."/>
            <person name="Averette A.F."/>
            <person name="Boekhout T."/>
            <person name="Porcel B.M."/>
            <person name="Nowrousian M."/>
            <person name="Cuomo C.A."/>
            <person name="Sun S."/>
            <person name="Heitman J."/>
            <person name="Coelho M.A."/>
        </authorList>
    </citation>
    <scope>NUCLEOTIDE SEQUENCE</scope>
    <source>
        <strain evidence="11">CBS 7841</strain>
    </source>
</reference>
<dbReference type="GO" id="GO:0034039">
    <property type="term" value="F:8-oxo-7,8-dihydroguanine DNA N-glycosylase activity"/>
    <property type="evidence" value="ECO:0007669"/>
    <property type="project" value="TreeGrafter"/>
</dbReference>
<dbReference type="SUPFAM" id="SSF48150">
    <property type="entry name" value="DNA-glycosylase"/>
    <property type="match status" value="1"/>
</dbReference>
<evidence type="ECO:0000313" key="11">
    <source>
        <dbReference type="EMBL" id="WVN85343.1"/>
    </source>
</evidence>
<organism evidence="11 12">
    <name type="scientific">Cryptococcus depauperatus CBS 7841</name>
    <dbReference type="NCBI Taxonomy" id="1295531"/>
    <lineage>
        <taxon>Eukaryota</taxon>
        <taxon>Fungi</taxon>
        <taxon>Dikarya</taxon>
        <taxon>Basidiomycota</taxon>
        <taxon>Agaricomycotina</taxon>
        <taxon>Tremellomycetes</taxon>
        <taxon>Tremellales</taxon>
        <taxon>Cryptococcaceae</taxon>
        <taxon>Cryptococcus</taxon>
    </lineage>
</organism>
<feature type="domain" description="HhH-GPD" evidence="10">
    <location>
        <begin position="133"/>
        <end position="308"/>
    </location>
</feature>
<dbReference type="PANTHER" id="PTHR10242:SF2">
    <property type="entry name" value="N-GLYCOSYLASE_DNA LYASE"/>
    <property type="match status" value="1"/>
</dbReference>
<keyword evidence="12" id="KW-1185">Reference proteome</keyword>
<dbReference type="AlphaFoldDB" id="A0AAJ8JN49"/>
<evidence type="ECO:0000256" key="9">
    <source>
        <dbReference type="ARBA" id="ARBA00044632"/>
    </source>
</evidence>
<dbReference type="Proteomes" id="UP000094043">
    <property type="component" value="Chromosome 1"/>
</dbReference>
<evidence type="ECO:0000256" key="1">
    <source>
        <dbReference type="ARBA" id="ARBA00010679"/>
    </source>
</evidence>
<sequence>MLRRPLFPSEWSSIPLSPSNLTLANTLPVGQSFLWHRLPLQSFVTNIDPTLPTEEYSRAIDNPPRVVCLRQSAARIYYTAIYPDTVSPNFDKDNSITNRWINDYFQLERFPDLEALYLKWRNQDPYLFGRIELHDKSTGVRVLRQDPWECLIALEHPLGLGAVIYHLFPPPHRLPSTTLESTLREIGFGYRASFIESSLQSLRNTFGTLEGGIEAGLEKWRAADIAEVRNNLMALKGVGRKVADCVMLMCLDKPSVIPIDTHVANIAARYPSFPSRLKSKNMSKQWYDETQVFLEKQWGFQMGGWCQAVMFAADLSKPTLRIKKEAKVEAIMIESNESKTTVLEARKPVLEVTELPLLKRTRSQSRQETSSTKRR</sequence>
<evidence type="ECO:0000256" key="8">
    <source>
        <dbReference type="ARBA" id="ARBA00023295"/>
    </source>
</evidence>
<dbReference type="GeneID" id="91084704"/>
<comment type="catalytic activity">
    <reaction evidence="9">
        <text>2'-deoxyribonucleotide-(2'-deoxyribose 5'-phosphate)-2'-deoxyribonucleotide-DNA = a 3'-end 2'-deoxyribonucleotide-(2,3-dehydro-2,3-deoxyribose 5'-phosphate)-DNA + a 5'-end 5'-phospho-2'-deoxyribonucleoside-DNA + H(+)</text>
        <dbReference type="Rhea" id="RHEA:66592"/>
        <dbReference type="Rhea" id="RHEA-COMP:13180"/>
        <dbReference type="Rhea" id="RHEA-COMP:16897"/>
        <dbReference type="Rhea" id="RHEA-COMP:17067"/>
        <dbReference type="ChEBI" id="CHEBI:15378"/>
        <dbReference type="ChEBI" id="CHEBI:136412"/>
        <dbReference type="ChEBI" id="CHEBI:157695"/>
        <dbReference type="ChEBI" id="CHEBI:167181"/>
        <dbReference type="EC" id="4.2.99.18"/>
    </reaction>
</comment>
<dbReference type="Gene3D" id="1.10.340.30">
    <property type="entry name" value="Hypothetical protein, domain 2"/>
    <property type="match status" value="1"/>
</dbReference>
<keyword evidence="7" id="KW-0511">Multifunctional enzyme</keyword>
<protein>
    <recommendedName>
        <fullName evidence="2">DNA-(apurinic or apyrimidinic site) lyase</fullName>
        <ecNumber evidence="2">4.2.99.18</ecNumber>
    </recommendedName>
</protein>
<accession>A0AAJ8JN49</accession>
<dbReference type="InterPro" id="IPR012904">
    <property type="entry name" value="OGG_N"/>
</dbReference>
<dbReference type="SMART" id="SM00478">
    <property type="entry name" value="ENDO3c"/>
    <property type="match status" value="1"/>
</dbReference>
<dbReference type="InterPro" id="IPR003265">
    <property type="entry name" value="HhH-GPD_domain"/>
</dbReference>
<keyword evidence="5" id="KW-0234">DNA repair</keyword>
<dbReference type="EMBL" id="CP143784">
    <property type="protein sequence ID" value="WVN85343.1"/>
    <property type="molecule type" value="Genomic_DNA"/>
</dbReference>
<dbReference type="InterPro" id="IPR011257">
    <property type="entry name" value="DNA_glycosylase"/>
</dbReference>
<keyword evidence="6" id="KW-0456">Lyase</keyword>
<dbReference type="EC" id="4.2.99.18" evidence="2"/>
<keyword evidence="4" id="KW-0378">Hydrolase</keyword>
<keyword evidence="8" id="KW-0326">Glycosidase</keyword>
<dbReference type="CDD" id="cd00056">
    <property type="entry name" value="ENDO3c"/>
    <property type="match status" value="1"/>
</dbReference>
<dbReference type="InterPro" id="IPR052054">
    <property type="entry name" value="Oxidative_DNA_repair_enzyme"/>
</dbReference>
<evidence type="ECO:0000256" key="2">
    <source>
        <dbReference type="ARBA" id="ARBA00012720"/>
    </source>
</evidence>
<evidence type="ECO:0000256" key="4">
    <source>
        <dbReference type="ARBA" id="ARBA00022801"/>
    </source>
</evidence>
<reference evidence="11" key="3">
    <citation type="submission" date="2024-01" db="EMBL/GenBank/DDBJ databases">
        <authorList>
            <person name="Coelho M.A."/>
            <person name="David-Palma M."/>
            <person name="Shea T."/>
            <person name="Sun S."/>
            <person name="Cuomo C.A."/>
            <person name="Heitman J."/>
        </authorList>
    </citation>
    <scope>NUCLEOTIDE SEQUENCE</scope>
    <source>
        <strain evidence="11">CBS 7841</strain>
    </source>
</reference>
<evidence type="ECO:0000256" key="7">
    <source>
        <dbReference type="ARBA" id="ARBA00023268"/>
    </source>
</evidence>
<dbReference type="GO" id="GO:0006289">
    <property type="term" value="P:nucleotide-excision repair"/>
    <property type="evidence" value="ECO:0007669"/>
    <property type="project" value="InterPro"/>
</dbReference>
<proteinExistence type="inferred from homology"/>
<dbReference type="SUPFAM" id="SSF55945">
    <property type="entry name" value="TATA-box binding protein-like"/>
    <property type="match status" value="1"/>
</dbReference>
<dbReference type="GO" id="GO:0005634">
    <property type="term" value="C:nucleus"/>
    <property type="evidence" value="ECO:0007669"/>
    <property type="project" value="TreeGrafter"/>
</dbReference>
<evidence type="ECO:0000313" key="12">
    <source>
        <dbReference type="Proteomes" id="UP000094043"/>
    </source>
</evidence>
<evidence type="ECO:0000259" key="10">
    <source>
        <dbReference type="SMART" id="SM00478"/>
    </source>
</evidence>
<dbReference type="InterPro" id="IPR023170">
    <property type="entry name" value="HhH_base_excis_C"/>
</dbReference>
<dbReference type="Gene3D" id="1.10.1670.10">
    <property type="entry name" value="Helix-hairpin-Helix base-excision DNA repair enzymes (C-terminal)"/>
    <property type="match status" value="1"/>
</dbReference>
<dbReference type="PANTHER" id="PTHR10242">
    <property type="entry name" value="8-OXOGUANINE DNA GLYCOSYLASE"/>
    <property type="match status" value="1"/>
</dbReference>
<dbReference type="GO" id="GO:0003684">
    <property type="term" value="F:damaged DNA binding"/>
    <property type="evidence" value="ECO:0007669"/>
    <property type="project" value="InterPro"/>
</dbReference>
<name>A0AAJ8JN49_9TREE</name>